<dbReference type="WBParaSite" id="Pan_g21719.t1">
    <property type="protein sequence ID" value="Pan_g21719.t1"/>
    <property type="gene ID" value="Pan_g21719"/>
</dbReference>
<evidence type="ECO:0000313" key="2">
    <source>
        <dbReference type="WBParaSite" id="Pan_g21719.t1"/>
    </source>
</evidence>
<accession>A0A7E4ZWF1</accession>
<organism evidence="1 2">
    <name type="scientific">Panagrellus redivivus</name>
    <name type="common">Microworm</name>
    <dbReference type="NCBI Taxonomy" id="6233"/>
    <lineage>
        <taxon>Eukaryota</taxon>
        <taxon>Metazoa</taxon>
        <taxon>Ecdysozoa</taxon>
        <taxon>Nematoda</taxon>
        <taxon>Chromadorea</taxon>
        <taxon>Rhabditida</taxon>
        <taxon>Tylenchina</taxon>
        <taxon>Panagrolaimomorpha</taxon>
        <taxon>Panagrolaimoidea</taxon>
        <taxon>Panagrolaimidae</taxon>
        <taxon>Panagrellus</taxon>
    </lineage>
</organism>
<reference evidence="1" key="1">
    <citation type="journal article" date="2013" name="Genetics">
        <title>The draft genome and transcriptome of Panagrellus redivivus are shaped by the harsh demands of a free-living lifestyle.</title>
        <authorList>
            <person name="Srinivasan J."/>
            <person name="Dillman A.R."/>
            <person name="Macchietto M.G."/>
            <person name="Heikkinen L."/>
            <person name="Lakso M."/>
            <person name="Fracchia K.M."/>
            <person name="Antoshechkin I."/>
            <person name="Mortazavi A."/>
            <person name="Wong G."/>
            <person name="Sternberg P.W."/>
        </authorList>
    </citation>
    <scope>NUCLEOTIDE SEQUENCE [LARGE SCALE GENOMIC DNA]</scope>
    <source>
        <strain evidence="1">MT8872</strain>
    </source>
</reference>
<proteinExistence type="predicted"/>
<name>A0A7E4ZWF1_PANRE</name>
<dbReference type="AlphaFoldDB" id="A0A7E4ZWF1"/>
<sequence>MLIPPHRCIRPQLRALQANFNVAMPSRHIIDRFINHVSYREALYRHTLVYYTHDDSKSNRLSALTEFTLLVNIRIFDGLFSDLYVPKLLQSRHTWFLMSVDSLPDQMRDFRADDIDVHCGRDNGV</sequence>
<reference evidence="2" key="2">
    <citation type="submission" date="2020-10" db="UniProtKB">
        <authorList>
            <consortium name="WormBaseParasite"/>
        </authorList>
    </citation>
    <scope>IDENTIFICATION</scope>
</reference>
<keyword evidence="1" id="KW-1185">Reference proteome</keyword>
<dbReference type="Proteomes" id="UP000492821">
    <property type="component" value="Unassembled WGS sequence"/>
</dbReference>
<evidence type="ECO:0000313" key="1">
    <source>
        <dbReference type="Proteomes" id="UP000492821"/>
    </source>
</evidence>
<protein>
    <submittedName>
        <fullName evidence="2">Glycosyltransferase family 92 protein</fullName>
    </submittedName>
</protein>